<dbReference type="GeneID" id="26306855"/>
<dbReference type="EMBL" id="DF830088">
    <property type="protein sequence ID" value="GAK67773.1"/>
    <property type="molecule type" value="Genomic_DNA"/>
</dbReference>
<accession>A0A081CM77</accession>
<proteinExistence type="predicted"/>
<organism evidence="1 2">
    <name type="scientific">Pseudozyma antarctica</name>
    <name type="common">Yeast</name>
    <name type="synonym">Candida antarctica</name>
    <dbReference type="NCBI Taxonomy" id="84753"/>
    <lineage>
        <taxon>Eukaryota</taxon>
        <taxon>Fungi</taxon>
        <taxon>Dikarya</taxon>
        <taxon>Basidiomycota</taxon>
        <taxon>Ustilaginomycotina</taxon>
        <taxon>Ustilaginomycetes</taxon>
        <taxon>Ustilaginales</taxon>
        <taxon>Ustilaginaceae</taxon>
        <taxon>Moesziomyces</taxon>
    </lineage>
</organism>
<evidence type="ECO:0000313" key="2">
    <source>
        <dbReference type="Proteomes" id="UP000053758"/>
    </source>
</evidence>
<keyword evidence="2" id="KW-1185">Reference proteome</keyword>
<dbReference type="AlphaFoldDB" id="A0A081CM77"/>
<reference evidence="2" key="1">
    <citation type="journal article" date="2014" name="Genome Announc.">
        <title>Draft Genome Sequence of the Yeast Pseudozyma antarctica Type Strain JCM10317, a Producer of the Glycolipid Biosurfactants, Mannosylerythritol Lipids.</title>
        <authorList>
            <person name="Saika A."/>
            <person name="Koike H."/>
            <person name="Hori T."/>
            <person name="Fukuoka T."/>
            <person name="Sato S."/>
            <person name="Habe H."/>
            <person name="Kitamoto D."/>
            <person name="Morita T."/>
        </authorList>
    </citation>
    <scope>NUCLEOTIDE SEQUENCE [LARGE SCALE GENOMIC DNA]</scope>
    <source>
        <strain evidence="2">JCM 10317</strain>
    </source>
</reference>
<dbReference type="Proteomes" id="UP000053758">
    <property type="component" value="Unassembled WGS sequence"/>
</dbReference>
<dbReference type="RefSeq" id="XP_014653985.1">
    <property type="nucleotide sequence ID" value="XM_014798499.1"/>
</dbReference>
<evidence type="ECO:0000313" key="1">
    <source>
        <dbReference type="EMBL" id="GAK67773.1"/>
    </source>
</evidence>
<dbReference type="HOGENOM" id="CLU_2222929_0_0_1"/>
<name>A0A081CM77_PSEA2</name>
<protein>
    <submittedName>
        <fullName evidence="1">Uncharacterized protein</fullName>
    </submittedName>
</protein>
<sequence>MAATVQQATGSRNRISIISSSSSTAISSPPSFGDFWIVGAGLTVVLRSGSVCCASQIVPAAAAASAAAFAPGTSEIKRKTETFGNNSKPLSSLSCAGMPLDPSQAQ</sequence>
<gene>
    <name evidence="1" type="ORF">PAN0_021d6002</name>
</gene>